<dbReference type="UniPathway" id="UPA00895"/>
<evidence type="ECO:0000313" key="11">
    <source>
        <dbReference type="Proteomes" id="UP000484255"/>
    </source>
</evidence>
<dbReference type="PROSITE" id="PS51352">
    <property type="entry name" value="THIOREDOXIN_2"/>
    <property type="match status" value="1"/>
</dbReference>
<keyword evidence="6 8" id="KW-1133">Transmembrane helix</keyword>
<feature type="transmembrane region" description="Helical" evidence="8">
    <location>
        <begin position="6"/>
        <end position="26"/>
    </location>
</feature>
<evidence type="ECO:0000256" key="4">
    <source>
        <dbReference type="ARBA" id="ARBA00019076"/>
    </source>
</evidence>
<comment type="subcellular location">
    <subcellularLocation>
        <location evidence="2">Membrane</location>
        <topology evidence="2">Single-pass membrane protein</topology>
    </subcellularLocation>
</comment>
<dbReference type="GO" id="GO:0016020">
    <property type="term" value="C:membrane"/>
    <property type="evidence" value="ECO:0007669"/>
    <property type="project" value="UniProtKB-SubCell"/>
</dbReference>
<evidence type="ECO:0000313" key="10">
    <source>
        <dbReference type="EMBL" id="NDY91242.1"/>
    </source>
</evidence>
<dbReference type="InterPro" id="IPR012336">
    <property type="entry name" value="Thioredoxin-like_fold"/>
</dbReference>
<proteinExistence type="predicted"/>
<evidence type="ECO:0000256" key="7">
    <source>
        <dbReference type="ARBA" id="ARBA00023136"/>
    </source>
</evidence>
<organism evidence="10 11">
    <name type="scientific">Ideonella livida</name>
    <dbReference type="NCBI Taxonomy" id="2707176"/>
    <lineage>
        <taxon>Bacteria</taxon>
        <taxon>Pseudomonadati</taxon>
        <taxon>Pseudomonadota</taxon>
        <taxon>Betaproteobacteria</taxon>
        <taxon>Burkholderiales</taxon>
        <taxon>Sphaerotilaceae</taxon>
        <taxon>Ideonella</taxon>
    </lineage>
</organism>
<evidence type="ECO:0000259" key="9">
    <source>
        <dbReference type="PROSITE" id="PS51352"/>
    </source>
</evidence>
<keyword evidence="7 8" id="KW-0472">Membrane</keyword>
<dbReference type="NCBIfam" id="TIGR02661">
    <property type="entry name" value="MauD"/>
    <property type="match status" value="1"/>
</dbReference>
<comment type="pathway">
    <text evidence="3">One-carbon metabolism; methylamine degradation.</text>
</comment>
<comment type="caution">
    <text evidence="10">The sequence shown here is derived from an EMBL/GenBank/DDBJ whole genome shotgun (WGS) entry which is preliminary data.</text>
</comment>
<evidence type="ECO:0000256" key="3">
    <source>
        <dbReference type="ARBA" id="ARBA00004856"/>
    </source>
</evidence>
<dbReference type="RefSeq" id="WP_163457097.1">
    <property type="nucleotide sequence ID" value="NZ_JAAGOH010000008.1"/>
</dbReference>
<dbReference type="Proteomes" id="UP000484255">
    <property type="component" value="Unassembled WGS sequence"/>
</dbReference>
<protein>
    <recommendedName>
        <fullName evidence="4">Methylamine utilization protein MauD</fullName>
    </recommendedName>
</protein>
<dbReference type="AlphaFoldDB" id="A0A7C9TJL4"/>
<dbReference type="GO" id="GO:0030416">
    <property type="term" value="P:methylamine metabolic process"/>
    <property type="evidence" value="ECO:0007669"/>
    <property type="project" value="InterPro"/>
</dbReference>
<name>A0A7C9TJL4_9BURK</name>
<keyword evidence="5 8" id="KW-0812">Transmembrane</keyword>
<comment type="function">
    <text evidence="1">May be specifically involved in the processing, transport, and/or maturation of the MADH beta-subunit.</text>
</comment>
<evidence type="ECO:0000256" key="5">
    <source>
        <dbReference type="ARBA" id="ARBA00022692"/>
    </source>
</evidence>
<dbReference type="EMBL" id="JAAGOH010000008">
    <property type="protein sequence ID" value="NDY91242.1"/>
    <property type="molecule type" value="Genomic_DNA"/>
</dbReference>
<feature type="domain" description="Thioredoxin" evidence="9">
    <location>
        <begin position="49"/>
        <end position="186"/>
    </location>
</feature>
<dbReference type="Gene3D" id="3.40.30.10">
    <property type="entry name" value="Glutaredoxin"/>
    <property type="match status" value="1"/>
</dbReference>
<dbReference type="InterPro" id="IPR013478">
    <property type="entry name" value="MeN_DH_accessory"/>
</dbReference>
<dbReference type="SUPFAM" id="SSF52833">
    <property type="entry name" value="Thioredoxin-like"/>
    <property type="match status" value="1"/>
</dbReference>
<reference evidence="10 11" key="1">
    <citation type="submission" date="2020-02" db="EMBL/GenBank/DDBJ databases">
        <title>Ideonella bacterium strain TBM-1.</title>
        <authorList>
            <person name="Chen W.-M."/>
        </authorList>
    </citation>
    <scope>NUCLEOTIDE SEQUENCE [LARGE SCALE GENOMIC DNA]</scope>
    <source>
        <strain evidence="10 11">TBM-1</strain>
    </source>
</reference>
<evidence type="ECO:0000256" key="8">
    <source>
        <dbReference type="SAM" id="Phobius"/>
    </source>
</evidence>
<dbReference type="GO" id="GO:0016209">
    <property type="term" value="F:antioxidant activity"/>
    <property type="evidence" value="ECO:0007669"/>
    <property type="project" value="InterPro"/>
</dbReference>
<evidence type="ECO:0000256" key="2">
    <source>
        <dbReference type="ARBA" id="ARBA00004167"/>
    </source>
</evidence>
<dbReference type="InterPro" id="IPR013766">
    <property type="entry name" value="Thioredoxin_domain"/>
</dbReference>
<accession>A0A7C9TJL4</accession>
<evidence type="ECO:0000256" key="6">
    <source>
        <dbReference type="ARBA" id="ARBA00022989"/>
    </source>
</evidence>
<keyword evidence="11" id="KW-1185">Reference proteome</keyword>
<dbReference type="GO" id="GO:0016491">
    <property type="term" value="F:oxidoreductase activity"/>
    <property type="evidence" value="ECO:0007669"/>
    <property type="project" value="InterPro"/>
</dbReference>
<dbReference type="Pfam" id="PF13905">
    <property type="entry name" value="Thioredoxin_8"/>
    <property type="match status" value="1"/>
</dbReference>
<gene>
    <name evidence="10" type="primary">mauD</name>
    <name evidence="10" type="ORF">G3A44_08565</name>
</gene>
<dbReference type="InterPro" id="IPR036249">
    <property type="entry name" value="Thioredoxin-like_sf"/>
</dbReference>
<evidence type="ECO:0000256" key="1">
    <source>
        <dbReference type="ARBA" id="ARBA00003475"/>
    </source>
</evidence>
<sequence>MTDALVVSNIVLWGAVLALLVAVIALSRQIGILYERVAPMGALMMDTGPKVGEAAPVFDLPSLGGGHVTVGGPAARSTLLFFLSPTCPVCKKLLPVLQSIHAAERQTLNLVFASDGETPEHAEFRQRAGLGAFPYVLSAELGMTWRISKLPYAVLIDERGIVRGKGLVNSREQIDSLFAARDMGLTSVQEYMDRKIAAHAGHDHAFAHKEAA</sequence>